<dbReference type="Proteomes" id="UP000809440">
    <property type="component" value="Unassembled WGS sequence"/>
</dbReference>
<reference evidence="2 5" key="1">
    <citation type="submission" date="2021-01" db="EMBL/GenBank/DDBJ databases">
        <title>Diatom-associated Roseobacters Show Island Model of Population Structure.</title>
        <authorList>
            <person name="Qu L."/>
            <person name="Feng X."/>
            <person name="Chen Y."/>
            <person name="Li L."/>
            <person name="Wang X."/>
            <person name="Hu Z."/>
            <person name="Wang H."/>
            <person name="Luo H."/>
        </authorList>
    </citation>
    <scope>NUCLEOTIDE SEQUENCE</scope>
    <source>
        <strain evidence="3 5">CC28-63</strain>
        <strain evidence="2">CC28-69</strain>
    </source>
</reference>
<dbReference type="InterPro" id="IPR007024">
    <property type="entry name" value="BLUF_domain"/>
</dbReference>
<sequence length="133" mass="15067">MTQLIQIIYSSRPFGYDEAMLNGILLDARRCNERGNVTGALVCRQDVYLQLLEGPVAAVQATCERIKRDDRHVEMTVRLTENVAERMFGDWAMFHDPAQTWIWSAKDISGGALDRASVEEFKTVFETIAAKAR</sequence>
<keyword evidence="5" id="KW-1185">Reference proteome</keyword>
<dbReference type="GO" id="GO:0009882">
    <property type="term" value="F:blue light photoreceptor activity"/>
    <property type="evidence" value="ECO:0007669"/>
    <property type="project" value="InterPro"/>
</dbReference>
<evidence type="ECO:0000313" key="5">
    <source>
        <dbReference type="Proteomes" id="UP000809440"/>
    </source>
</evidence>
<dbReference type="EMBL" id="JAFBXF010000012">
    <property type="protein sequence ID" value="MBM2418748.1"/>
    <property type="molecule type" value="Genomic_DNA"/>
</dbReference>
<dbReference type="InterPro" id="IPR036046">
    <property type="entry name" value="Acylphosphatase-like_dom_sf"/>
</dbReference>
<dbReference type="AlphaFoldDB" id="A0A9Q2NY65"/>
<dbReference type="GO" id="GO:0071949">
    <property type="term" value="F:FAD binding"/>
    <property type="evidence" value="ECO:0007669"/>
    <property type="project" value="InterPro"/>
</dbReference>
<evidence type="ECO:0000313" key="3">
    <source>
        <dbReference type="EMBL" id="MBM2418748.1"/>
    </source>
</evidence>
<dbReference type="SUPFAM" id="SSF54975">
    <property type="entry name" value="Acylphosphatase/BLUF domain-like"/>
    <property type="match status" value="1"/>
</dbReference>
<organism evidence="2 4">
    <name type="scientific">Marivita cryptomonadis</name>
    <dbReference type="NCBI Taxonomy" id="505252"/>
    <lineage>
        <taxon>Bacteria</taxon>
        <taxon>Pseudomonadati</taxon>
        <taxon>Pseudomonadota</taxon>
        <taxon>Alphaproteobacteria</taxon>
        <taxon>Rhodobacterales</taxon>
        <taxon>Roseobacteraceae</taxon>
        <taxon>Marivita</taxon>
    </lineage>
</organism>
<dbReference type="Proteomes" id="UP000755667">
    <property type="component" value="Unassembled WGS sequence"/>
</dbReference>
<gene>
    <name evidence="2" type="ORF">JQX41_17295</name>
    <name evidence="3" type="ORF">JQX48_17310</name>
</gene>
<name>A0A9Q2NY65_9RHOB</name>
<dbReference type="Pfam" id="PF04940">
    <property type="entry name" value="BLUF"/>
    <property type="match status" value="1"/>
</dbReference>
<dbReference type="EMBL" id="JAFBXE010000012">
    <property type="protein sequence ID" value="MBM2414078.1"/>
    <property type="molecule type" value="Genomic_DNA"/>
</dbReference>
<protein>
    <submittedName>
        <fullName evidence="2">BLUF domain-containing protein</fullName>
    </submittedName>
</protein>
<dbReference type="SMART" id="SM01034">
    <property type="entry name" value="BLUF"/>
    <property type="match status" value="1"/>
</dbReference>
<evidence type="ECO:0000313" key="2">
    <source>
        <dbReference type="EMBL" id="MBM2414078.1"/>
    </source>
</evidence>
<dbReference type="PROSITE" id="PS50925">
    <property type="entry name" value="BLUF"/>
    <property type="match status" value="1"/>
</dbReference>
<evidence type="ECO:0000313" key="4">
    <source>
        <dbReference type="Proteomes" id="UP000755667"/>
    </source>
</evidence>
<evidence type="ECO:0000259" key="1">
    <source>
        <dbReference type="PROSITE" id="PS50925"/>
    </source>
</evidence>
<comment type="caution">
    <text evidence="2">The sequence shown here is derived from an EMBL/GenBank/DDBJ whole genome shotgun (WGS) entry which is preliminary data.</text>
</comment>
<feature type="domain" description="BLUF" evidence="1">
    <location>
        <begin position="4"/>
        <end position="94"/>
    </location>
</feature>
<accession>A0A9Q2NY65</accession>
<proteinExistence type="predicted"/>
<dbReference type="Gene3D" id="3.30.70.100">
    <property type="match status" value="1"/>
</dbReference>